<evidence type="ECO:0000256" key="4">
    <source>
        <dbReference type="ARBA" id="ARBA00022618"/>
    </source>
</evidence>
<dbReference type="Gene3D" id="1.10.10.10">
    <property type="entry name" value="Winged helix-like DNA-binding domain superfamily/Winged helix DNA-binding domain"/>
    <property type="match status" value="1"/>
</dbReference>
<feature type="transmembrane region" description="Helical" evidence="13">
    <location>
        <begin position="86"/>
        <end position="110"/>
    </location>
</feature>
<keyword evidence="3" id="KW-1003">Cell membrane</keyword>
<dbReference type="InterPro" id="IPR041027">
    <property type="entry name" value="FtsK_alpha"/>
</dbReference>
<dbReference type="InterPro" id="IPR005495">
    <property type="entry name" value="LptG/LptF_permease"/>
</dbReference>
<dbReference type="GO" id="GO:0051301">
    <property type="term" value="P:cell division"/>
    <property type="evidence" value="ECO:0007669"/>
    <property type="project" value="UniProtKB-KW"/>
</dbReference>
<feature type="transmembrane region" description="Helical" evidence="13">
    <location>
        <begin position="1546"/>
        <end position="1562"/>
    </location>
</feature>
<dbReference type="PANTHER" id="PTHR22683">
    <property type="entry name" value="SPORULATION PROTEIN RELATED"/>
    <property type="match status" value="1"/>
</dbReference>
<comment type="caution">
    <text evidence="15">The sequence shown here is derived from an EMBL/GenBank/DDBJ whole genome shotgun (WGS) entry which is preliminary data.</text>
</comment>
<dbReference type="Pfam" id="PF09397">
    <property type="entry name" value="FtsK_gamma"/>
    <property type="match status" value="1"/>
</dbReference>
<dbReference type="Pfam" id="PF03739">
    <property type="entry name" value="LptF_LptG"/>
    <property type="match status" value="1"/>
</dbReference>
<keyword evidence="10" id="KW-0238">DNA-binding</keyword>
<evidence type="ECO:0000256" key="10">
    <source>
        <dbReference type="ARBA" id="ARBA00023125"/>
    </source>
</evidence>
<keyword evidence="7" id="KW-0159">Chromosome partition</keyword>
<evidence type="ECO:0000256" key="1">
    <source>
        <dbReference type="ARBA" id="ARBA00004651"/>
    </source>
</evidence>
<dbReference type="SUPFAM" id="SSF46785">
    <property type="entry name" value="Winged helix' DNA-binding domain"/>
    <property type="match status" value="1"/>
</dbReference>
<organism evidence="15 16">
    <name type="scientific">Rotaria socialis</name>
    <dbReference type="NCBI Taxonomy" id="392032"/>
    <lineage>
        <taxon>Eukaryota</taxon>
        <taxon>Metazoa</taxon>
        <taxon>Spiralia</taxon>
        <taxon>Gnathifera</taxon>
        <taxon>Rotifera</taxon>
        <taxon>Eurotatoria</taxon>
        <taxon>Bdelloidea</taxon>
        <taxon>Philodinida</taxon>
        <taxon>Philodinidae</taxon>
        <taxon>Rotaria</taxon>
    </lineage>
</organism>
<feature type="transmembrane region" description="Helical" evidence="13">
    <location>
        <begin position="122"/>
        <end position="141"/>
    </location>
</feature>
<feature type="transmembrane region" description="Helical" evidence="13">
    <location>
        <begin position="1406"/>
        <end position="1425"/>
    </location>
</feature>
<feature type="domain" description="FtsK" evidence="14">
    <location>
        <begin position="474"/>
        <end position="678"/>
    </location>
</feature>
<keyword evidence="9 13" id="KW-1133">Transmembrane helix</keyword>
<dbReference type="InterPro" id="IPR027417">
    <property type="entry name" value="P-loop_NTPase"/>
</dbReference>
<feature type="transmembrane region" description="Helical" evidence="13">
    <location>
        <begin position="1110"/>
        <end position="1134"/>
    </location>
</feature>
<feature type="transmembrane region" description="Helical" evidence="13">
    <location>
        <begin position="1521"/>
        <end position="1539"/>
    </location>
</feature>
<dbReference type="SUPFAM" id="SSF52540">
    <property type="entry name" value="P-loop containing nucleoside triphosphate hydrolases"/>
    <property type="match status" value="1"/>
</dbReference>
<dbReference type="CDD" id="cd16325">
    <property type="entry name" value="LolA"/>
    <property type="match status" value="1"/>
</dbReference>
<dbReference type="InterPro" id="IPR050206">
    <property type="entry name" value="FtsK/SpoIIIE/SftA"/>
</dbReference>
<protein>
    <recommendedName>
        <fullName evidence="14">FtsK domain-containing protein</fullName>
    </recommendedName>
</protein>
<sequence length="1611" mass="180723">MAKTVKKEKIKATDELGEKLPWKMKRQYKLILGCLLVLLSVGLLAAFISFFMHGQEDQSAVDAIANRNETTNNWLGKFGAYLADFFIYRGFGAASFLFVKLFFVTGAFLVLDLPLKKLKSTWFWDLFAIIVLSILFGFFANSIPELGGTIGYEMNLFFQDYIGKIGTLLVLVFGVIIYLIFKIKISPDAIKSFFEKKHKEATEDLAEMKGAVSDTNSGAYNLEEYAVEESKDDLDTIIEEPYIKPSTQFEVNKEALKPTISSYSEIELEPTLKNEPKNIPLTPATPALQITEPEIIKTNDEAFVIEKSQDEDVVEENLAAKLVADFGLFDPTLELSNYKFPTIDLLKEYTSVGITINQQELEDNKNNIVETLRNYKIDIAQIKATVGPSVTLYEIVPEAGIRISKIKSLEDDIALSLSALGIRIIAPIPGKGTIGIEVPNKNPTMVPMKTVIASAKFQEAEMELPIALGKTISNETFVFDLAKMPHLLMAGATGQGKSVGLNAVLTSLLYKKHPAEVKFVLVDPKKVELTLFNKIERHYLAKLPDSEDAIITDNSKVINTLNSLCIEMDNRYSLLKDAMVRNIKEYNEKFKARKLNPEHGHQFLPYIVLVVDEFADLIMTAGKEVETPIARLAQLARAIGIHLIIATQRPSVNVITGMIKANFPARIAFRVTSKIDSRTILDSGGADQLIGRGDLLFSNGNDLVRVQCAFVDTPEVEKIVDYIGSQKAYATAFMLPEYVGEESSVKLDIDISERDNMFREAAEIIVTAQQGSASLLQRKLKLGYNRAGRLIDQLEAAGIVGPFEVMNKIIYKMNKFLSIALLLFIGLTTNAQDKKAKKLLDEVTAKIKSYDNIVIDFKYTLTNTKEKINQESKGNVTLQGNKYVLNFMGVTKIYDGKKTYTIVPEDEEVTISSVNDSDEKAITPSKMLTFFNNGYKFTWDIPQDIKGRKIQYIKLTPTNAKDQRKEVLLGIDVQTKTIYNLIEIGKNGTKTTLTVNSFKTNQPLSKNQFTFVANKYLLKTFLITFTTVFVILFFIFILQTVWLFISELAGKDLDFILVVKFLLFSMPRIVPLVLPLSVLLASIMTFGSLAENYEFAAMKSSGISFQRSMYSITIFIVLLSILSFFFANNVIPYAEYKFINFRRNIAQVKPAMAIAEGQFSEVGNYTIKVEKKTGKKGNFLKGVTIHRKLDNGEGSTTVIKAEEGELVSSESSNTLKLVLTNGNYYEDIIPKRYEERNKIPFAKGTFKKDVINIDLSKLNQDNMQNVDISNTNTMLNVNELRFTIDSLNKNYKKDIKSYAENIYLRTGVANTFYGVPAMLAKKINGTNLLQNLSDDQKREIFKIAVNNIENTGFSIDSSKFEMESKSKNINSHWIALFDKFMIAFSCLLMFFIGAPLGSIIRKGGLGLPIVFAVAIFIVFHFINTFGKRVAQENQMSAFLGVWMSSMILTPLAILLTYRAINDIGGMVSFDVITEPIKKLFNFNKTAKSSAVDLSDLESNAAQEPKQYLNPIENITSYNKEVKITLVLYIVTLILSLILVKIQADSLKIITGLSLIAFVYFIFRTQNSINEIANKTGKTIEPGILISLVVGFPFYIFIYFYNKKVLQELDSK</sequence>
<keyword evidence="11 13" id="KW-0472">Membrane</keyword>
<dbReference type="Gene3D" id="3.30.980.40">
    <property type="match status" value="1"/>
</dbReference>
<feature type="transmembrane region" description="Helical" evidence="13">
    <location>
        <begin position="30"/>
        <end position="52"/>
    </location>
</feature>
<feature type="transmembrane region" description="Helical" evidence="13">
    <location>
        <begin position="1380"/>
        <end position="1400"/>
    </location>
</feature>
<evidence type="ECO:0000313" key="15">
    <source>
        <dbReference type="EMBL" id="CAF4620514.1"/>
    </source>
</evidence>
<evidence type="ECO:0000256" key="12">
    <source>
        <dbReference type="ARBA" id="ARBA00023306"/>
    </source>
</evidence>
<feature type="transmembrane region" description="Helical" evidence="13">
    <location>
        <begin position="1021"/>
        <end position="1045"/>
    </location>
</feature>
<feature type="transmembrane region" description="Helical" evidence="13">
    <location>
        <begin position="1437"/>
        <end position="1460"/>
    </location>
</feature>
<dbReference type="Gene3D" id="3.40.50.300">
    <property type="entry name" value="P-loop containing nucleotide triphosphate hydrolases"/>
    <property type="match status" value="1"/>
</dbReference>
<evidence type="ECO:0000313" key="16">
    <source>
        <dbReference type="Proteomes" id="UP000663838"/>
    </source>
</evidence>
<evidence type="ECO:0000256" key="8">
    <source>
        <dbReference type="ARBA" id="ARBA00022840"/>
    </source>
</evidence>
<dbReference type="Pfam" id="PF17854">
    <property type="entry name" value="FtsK_alpha"/>
    <property type="match status" value="1"/>
</dbReference>
<dbReference type="PROSITE" id="PS50901">
    <property type="entry name" value="FTSK"/>
    <property type="match status" value="1"/>
</dbReference>
<evidence type="ECO:0000256" key="7">
    <source>
        <dbReference type="ARBA" id="ARBA00022829"/>
    </source>
</evidence>
<dbReference type="InterPro" id="IPR025199">
    <property type="entry name" value="FtsK_4TM"/>
</dbReference>
<dbReference type="SUPFAM" id="SSF89392">
    <property type="entry name" value="Prokaryotic lipoproteins and lipoprotein localization factors"/>
    <property type="match status" value="1"/>
</dbReference>
<evidence type="ECO:0000256" key="11">
    <source>
        <dbReference type="ARBA" id="ARBA00023136"/>
    </source>
</evidence>
<evidence type="ECO:0000256" key="6">
    <source>
        <dbReference type="ARBA" id="ARBA00022741"/>
    </source>
</evidence>
<dbReference type="Pfam" id="PF13491">
    <property type="entry name" value="FtsK_4TM"/>
    <property type="match status" value="1"/>
</dbReference>
<feature type="transmembrane region" description="Helical" evidence="13">
    <location>
        <begin position="1582"/>
        <end position="1601"/>
    </location>
</feature>
<dbReference type="GO" id="GO:0007059">
    <property type="term" value="P:chromosome segregation"/>
    <property type="evidence" value="ECO:0007669"/>
    <property type="project" value="UniProtKB-KW"/>
</dbReference>
<gene>
    <name evidence="15" type="ORF">TOA249_LOCUS11920</name>
</gene>
<evidence type="ECO:0000256" key="13">
    <source>
        <dbReference type="SAM" id="Phobius"/>
    </source>
</evidence>
<comment type="similarity">
    <text evidence="2">Belongs to the FtsK/SpoIIIE/SftA family.</text>
</comment>
<dbReference type="InterPro" id="IPR036388">
    <property type="entry name" value="WH-like_DNA-bd_sf"/>
</dbReference>
<dbReference type="GO" id="GO:0005524">
    <property type="term" value="F:ATP binding"/>
    <property type="evidence" value="ECO:0007669"/>
    <property type="project" value="UniProtKB-KW"/>
</dbReference>
<dbReference type="Gene3D" id="2.50.20.10">
    <property type="entry name" value="Lipoprotein localisation LolA/LolB/LppX"/>
    <property type="match status" value="1"/>
</dbReference>
<dbReference type="GO" id="GO:0003677">
    <property type="term" value="F:DNA binding"/>
    <property type="evidence" value="ECO:0007669"/>
    <property type="project" value="UniProtKB-KW"/>
</dbReference>
<evidence type="ECO:0000256" key="3">
    <source>
        <dbReference type="ARBA" id="ARBA00022475"/>
    </source>
</evidence>
<accession>A0A821DEB3</accession>
<dbReference type="InterPro" id="IPR002543">
    <property type="entry name" value="FtsK_dom"/>
</dbReference>
<feature type="transmembrane region" description="Helical" evidence="13">
    <location>
        <begin position="1069"/>
        <end position="1090"/>
    </location>
</feature>
<dbReference type="InterPro" id="IPR029046">
    <property type="entry name" value="LolA/LolB/LppX"/>
</dbReference>
<keyword evidence="6" id="KW-0547">Nucleotide-binding</keyword>
<reference evidence="15" key="1">
    <citation type="submission" date="2021-02" db="EMBL/GenBank/DDBJ databases">
        <authorList>
            <person name="Nowell W R."/>
        </authorList>
    </citation>
    <scope>NUCLEOTIDE SEQUENCE</scope>
</reference>
<dbReference type="InterPro" id="IPR018541">
    <property type="entry name" value="Ftsk_gamma"/>
</dbReference>
<dbReference type="InterPro" id="IPR004564">
    <property type="entry name" value="OM_lipoprot_carrier_LolA-like"/>
</dbReference>
<keyword evidence="8" id="KW-0067">ATP-binding</keyword>
<evidence type="ECO:0000256" key="2">
    <source>
        <dbReference type="ARBA" id="ARBA00006474"/>
    </source>
</evidence>
<keyword evidence="4" id="KW-0132">Cell division</keyword>
<dbReference type="Proteomes" id="UP000663838">
    <property type="component" value="Unassembled WGS sequence"/>
</dbReference>
<dbReference type="GO" id="GO:0005886">
    <property type="term" value="C:plasma membrane"/>
    <property type="evidence" value="ECO:0007669"/>
    <property type="project" value="UniProtKB-SubCell"/>
</dbReference>
<evidence type="ECO:0000256" key="9">
    <source>
        <dbReference type="ARBA" id="ARBA00022989"/>
    </source>
</evidence>
<dbReference type="Pfam" id="PF01580">
    <property type="entry name" value="FtsK_SpoIIIE"/>
    <property type="match status" value="1"/>
</dbReference>
<feature type="transmembrane region" description="Helical" evidence="13">
    <location>
        <begin position="161"/>
        <end position="181"/>
    </location>
</feature>
<evidence type="ECO:0000256" key="5">
    <source>
        <dbReference type="ARBA" id="ARBA00022692"/>
    </source>
</evidence>
<dbReference type="PANTHER" id="PTHR22683:SF41">
    <property type="entry name" value="DNA TRANSLOCASE FTSK"/>
    <property type="match status" value="1"/>
</dbReference>
<dbReference type="InterPro" id="IPR036390">
    <property type="entry name" value="WH_DNA-bd_sf"/>
</dbReference>
<keyword evidence="5 13" id="KW-0812">Transmembrane</keyword>
<keyword evidence="12" id="KW-0131">Cell cycle</keyword>
<dbReference type="SMART" id="SM00843">
    <property type="entry name" value="Ftsk_gamma"/>
    <property type="match status" value="1"/>
</dbReference>
<name>A0A821DEB3_9BILA</name>
<comment type="subcellular location">
    <subcellularLocation>
        <location evidence="1">Cell membrane</location>
        <topology evidence="1">Multi-pass membrane protein</topology>
    </subcellularLocation>
</comment>
<proteinExistence type="inferred from homology"/>
<evidence type="ECO:0000259" key="14">
    <source>
        <dbReference type="PROSITE" id="PS50901"/>
    </source>
</evidence>
<dbReference type="EMBL" id="CAJOBS010000661">
    <property type="protein sequence ID" value="CAF4620514.1"/>
    <property type="molecule type" value="Genomic_DNA"/>
</dbReference>